<dbReference type="InterPro" id="IPR003395">
    <property type="entry name" value="RecF/RecN/SMC_N"/>
</dbReference>
<keyword evidence="7" id="KW-0067">ATP-binding</keyword>
<dbReference type="Proteomes" id="UP000053599">
    <property type="component" value="Unassembled WGS sequence"/>
</dbReference>
<evidence type="ECO:0000256" key="7">
    <source>
        <dbReference type="ARBA" id="ARBA00022840"/>
    </source>
</evidence>
<keyword evidence="4" id="KW-0158">Chromosome</keyword>
<dbReference type="InterPro" id="IPR027417">
    <property type="entry name" value="P-loop_NTPase"/>
</dbReference>
<dbReference type="PANTHER" id="PTHR19306:SF6">
    <property type="entry name" value="STRUCTURAL MAINTENANCE OF CHROMOSOMES PROTEIN 6"/>
    <property type="match status" value="1"/>
</dbReference>
<evidence type="ECO:0000256" key="3">
    <source>
        <dbReference type="ARBA" id="ARBA00006793"/>
    </source>
</evidence>
<dbReference type="AlphaFoldDB" id="A0A0D1YLC4"/>
<dbReference type="Gene3D" id="3.40.50.300">
    <property type="entry name" value="P-loop containing nucleotide triphosphate hydrolases"/>
    <property type="match status" value="2"/>
</dbReference>
<dbReference type="GO" id="GO:0000724">
    <property type="term" value="P:double-strand break repair via homologous recombination"/>
    <property type="evidence" value="ECO:0007669"/>
    <property type="project" value="TreeGrafter"/>
</dbReference>
<evidence type="ECO:0000256" key="5">
    <source>
        <dbReference type="ARBA" id="ARBA00022741"/>
    </source>
</evidence>
<dbReference type="STRING" id="1016849.A0A0D1YLC4"/>
<evidence type="ECO:0000256" key="12">
    <source>
        <dbReference type="SAM" id="Coils"/>
    </source>
</evidence>
<comment type="similarity">
    <text evidence="3">Belongs to the SMC family. SMC6 subfamily.</text>
</comment>
<dbReference type="OrthoDB" id="10265785at2759"/>
<evidence type="ECO:0000256" key="4">
    <source>
        <dbReference type="ARBA" id="ARBA00022454"/>
    </source>
</evidence>
<dbReference type="GO" id="GO:0005524">
    <property type="term" value="F:ATP binding"/>
    <property type="evidence" value="ECO:0007669"/>
    <property type="project" value="UniProtKB-KW"/>
</dbReference>
<feature type="coiled-coil region" evidence="12">
    <location>
        <begin position="726"/>
        <end position="984"/>
    </location>
</feature>
<dbReference type="GO" id="GO:0035861">
    <property type="term" value="C:site of double-strand break"/>
    <property type="evidence" value="ECO:0007669"/>
    <property type="project" value="TreeGrafter"/>
</dbReference>
<evidence type="ECO:0000313" key="16">
    <source>
        <dbReference type="Proteomes" id="UP000053599"/>
    </source>
</evidence>
<accession>A0A0D1YLC4</accession>
<evidence type="ECO:0000256" key="1">
    <source>
        <dbReference type="ARBA" id="ARBA00004123"/>
    </source>
</evidence>
<evidence type="ECO:0000256" key="11">
    <source>
        <dbReference type="ARBA" id="ARBA00023242"/>
    </source>
</evidence>
<evidence type="ECO:0000256" key="8">
    <source>
        <dbReference type="ARBA" id="ARBA00023054"/>
    </source>
</evidence>
<evidence type="ECO:0000256" key="9">
    <source>
        <dbReference type="ARBA" id="ARBA00023172"/>
    </source>
</evidence>
<dbReference type="PANTHER" id="PTHR19306">
    <property type="entry name" value="STRUCTURAL MAINTENANCE OF CHROMOSOMES 5,6 SMC5, SMC6"/>
    <property type="match status" value="1"/>
</dbReference>
<keyword evidence="6" id="KW-0227">DNA damage</keyword>
<evidence type="ECO:0000256" key="13">
    <source>
        <dbReference type="SAM" id="MobiDB-lite"/>
    </source>
</evidence>
<dbReference type="GO" id="GO:0003684">
    <property type="term" value="F:damaged DNA binding"/>
    <property type="evidence" value="ECO:0007669"/>
    <property type="project" value="TreeGrafter"/>
</dbReference>
<dbReference type="EMBL" id="KN846952">
    <property type="protein sequence ID" value="KIV81869.1"/>
    <property type="molecule type" value="Genomic_DNA"/>
</dbReference>
<name>A0A0D1YLC4_9EURO</name>
<proteinExistence type="inferred from homology"/>
<keyword evidence="8 12" id="KW-0175">Coiled coil</keyword>
<dbReference type="HOGENOM" id="CLU_009063_0_0_1"/>
<dbReference type="SUPFAM" id="SSF52540">
    <property type="entry name" value="P-loop containing nucleoside triphosphate hydrolases"/>
    <property type="match status" value="1"/>
</dbReference>
<feature type="compositionally biased region" description="Basic and acidic residues" evidence="13">
    <location>
        <begin position="41"/>
        <end position="52"/>
    </location>
</feature>
<evidence type="ECO:0000256" key="10">
    <source>
        <dbReference type="ARBA" id="ARBA00023204"/>
    </source>
</evidence>
<comment type="subcellular location">
    <subcellularLocation>
        <location evidence="2">Chromosome</location>
    </subcellularLocation>
    <subcellularLocation>
        <location evidence="1">Nucleus</location>
    </subcellularLocation>
</comment>
<gene>
    <name evidence="15" type="ORF">PV11_04019</name>
</gene>
<evidence type="ECO:0000313" key="15">
    <source>
        <dbReference type="EMBL" id="KIV81869.1"/>
    </source>
</evidence>
<keyword evidence="10" id="KW-0234">DNA repair</keyword>
<evidence type="ECO:0000259" key="14">
    <source>
        <dbReference type="Pfam" id="PF02463"/>
    </source>
</evidence>
<sequence length="1145" mass="129790">MAPTKRPAPYNSNEESDNNQPPARHPASTPHGSSSKKRRRTSDESSLARDQDASSDQGDASTPPSDFGSDAEGEFAEAELAATQAIEERKQSSRTHNNEPVQHGILEEVELENFMCHDKYAFKLGPLINFICGKNGSGKSAILTAIVLCLGGKASATNRGARLQNFIKEGRDHARIICKIKNQGESAYMPDLYGDTIQVERHFSRAGGSGFKLKSERGRIISTRKSDLEDICDHMILQMENPMTVLSQDQARQFLSSSSSAEKYRLFMKGVHLEQLDQDYKIIEEQQENIHARIEAKRPDLKDLQKKHESAKNKQELSRRYEGMLEKIREFRRQLAWAQVAQQEALREEFAQSIREADEKIQAEETKLAEADGVYQESDRAAAIAREAYDSAKQVFDKVQEDKKEAKARHDEIKKDTSGAQAEQRTIHAALKEVDDTITKKQEAIQQEEQRLAELNGGGAARRISALKDAEEALKQARQNAADHRGQRKHLEEDVRRMENLKKEAGESQTQHDTRLQEQERSLAQLQQTRQDKDTAFHSNMPALQKALQRETGFQQTPIGPLGKHVRLLKPEWSTILEKYFGSALNSFIVTSKRDEALLTGIMKRARCVVNVFILSQDPVDTTPNEPDPRFDTVLKVLEIDNELVKKQLVIGNAIEQTILIPDLTEASRTLFGGEPLRNVKRCFCFGADRRRGGVLLSLRNGHAAQDPAHAWTGTPRMATDIDDLIRRQQETIADMKDQRRRLADEFRSAQDRHEKAKQALVRHDKASQNLVVAVQRAEDEVERLADEIKADNVESGTLEVLRQALREAEDQKTVHEGSYQDSVIACDDLKARLRDANRQLKDFDDRIKEAQDAADEAQRHAQDADKRRAFNLHEKNRVGNRINDANGDRDRLVADLAELDSKIEKWTAEAQKISERVNIPDGQTYESLDKKYRRLTEDYNKYQDRIGDRDQIAADATKWKKAYDNAQAEMQGLETLRDKLNETMVQRKFRWKQFRSFISAHAKAQFMYMLSERGFRGTLIMDHQKKMMDLRVEPDITRRDGSGRSARTLSGGEKSYSQVCLLLAMWEAMGAPIRCLDEFDVFMDAVNRNISVNLLIDGARQSIGRQFILISPGTKSDIKSAPDVKVHEVAAPERGQTRLVLASA</sequence>
<keyword evidence="5" id="KW-0547">Nucleotide-binding</keyword>
<evidence type="ECO:0000256" key="2">
    <source>
        <dbReference type="ARBA" id="ARBA00004286"/>
    </source>
</evidence>
<reference evidence="15 16" key="1">
    <citation type="submission" date="2015-01" db="EMBL/GenBank/DDBJ databases">
        <title>The Genome Sequence of Exophiala sideris CBS121828.</title>
        <authorList>
            <consortium name="The Broad Institute Genomics Platform"/>
            <person name="Cuomo C."/>
            <person name="de Hoog S."/>
            <person name="Gorbushina A."/>
            <person name="Stielow B."/>
            <person name="Teixiera M."/>
            <person name="Abouelleil A."/>
            <person name="Chapman S.B."/>
            <person name="Priest M."/>
            <person name="Young S.K."/>
            <person name="Wortman J."/>
            <person name="Nusbaum C."/>
            <person name="Birren B."/>
        </authorList>
    </citation>
    <scope>NUCLEOTIDE SEQUENCE [LARGE SCALE GENOMIC DNA]</scope>
    <source>
        <strain evidence="15 16">CBS 121828</strain>
    </source>
</reference>
<organism evidence="15 16">
    <name type="scientific">Exophiala sideris</name>
    <dbReference type="NCBI Taxonomy" id="1016849"/>
    <lineage>
        <taxon>Eukaryota</taxon>
        <taxon>Fungi</taxon>
        <taxon>Dikarya</taxon>
        <taxon>Ascomycota</taxon>
        <taxon>Pezizomycotina</taxon>
        <taxon>Eurotiomycetes</taxon>
        <taxon>Chaetothyriomycetidae</taxon>
        <taxon>Chaetothyriales</taxon>
        <taxon>Herpotrichiellaceae</taxon>
        <taxon>Exophiala</taxon>
    </lineage>
</organism>
<protein>
    <recommendedName>
        <fullName evidence="14">RecF/RecN/SMC N-terminal domain-containing protein</fullName>
    </recommendedName>
</protein>
<dbReference type="GO" id="GO:0030915">
    <property type="term" value="C:Smc5-Smc6 complex"/>
    <property type="evidence" value="ECO:0007669"/>
    <property type="project" value="TreeGrafter"/>
</dbReference>
<dbReference type="GO" id="GO:0005634">
    <property type="term" value="C:nucleus"/>
    <property type="evidence" value="ECO:0007669"/>
    <property type="project" value="UniProtKB-SubCell"/>
</dbReference>
<dbReference type="GO" id="GO:0003697">
    <property type="term" value="F:single-stranded DNA binding"/>
    <property type="evidence" value="ECO:0007669"/>
    <property type="project" value="TreeGrafter"/>
</dbReference>
<keyword evidence="9" id="KW-0233">DNA recombination</keyword>
<feature type="region of interest" description="Disordered" evidence="13">
    <location>
        <begin position="475"/>
        <end position="494"/>
    </location>
</feature>
<dbReference type="Pfam" id="PF02463">
    <property type="entry name" value="SMC_N"/>
    <property type="match status" value="1"/>
</dbReference>
<evidence type="ECO:0000256" key="6">
    <source>
        <dbReference type="ARBA" id="ARBA00022763"/>
    </source>
</evidence>
<feature type="region of interest" description="Disordered" evidence="13">
    <location>
        <begin position="1"/>
        <end position="71"/>
    </location>
</feature>
<feature type="domain" description="RecF/RecN/SMC N-terminal" evidence="14">
    <location>
        <begin position="106"/>
        <end position="1112"/>
    </location>
</feature>
<keyword evidence="11" id="KW-0539">Nucleus</keyword>
<feature type="compositionally biased region" description="Polar residues" evidence="13">
    <location>
        <begin position="10"/>
        <end position="21"/>
    </location>
</feature>